<evidence type="ECO:0008006" key="4">
    <source>
        <dbReference type="Google" id="ProtNLM"/>
    </source>
</evidence>
<evidence type="ECO:0000313" key="3">
    <source>
        <dbReference type="Proteomes" id="UP000619293"/>
    </source>
</evidence>
<feature type="transmembrane region" description="Helical" evidence="1">
    <location>
        <begin position="20"/>
        <end position="38"/>
    </location>
</feature>
<accession>A0A8J3NV87</accession>
<sequence length="196" mass="21503">MWHADDTLLDMEALADQLPALVGVLVGVIGTIVATEVGDRRRWRREHSVRWDQRRLDAYADYGRSLKHIQFLTGRLSAPNRPNAKTQPIDREAGLAALAQAETERAAIWENVLLTGDATTVSAARDWRKAVWKMELIARGIEVSDVTWEEALQIAAAARDGFYEAARSSLAVTGGPLPPSLRSLGRFRGGPAGSPH</sequence>
<keyword evidence="1" id="KW-1133">Transmembrane helix</keyword>
<evidence type="ECO:0000256" key="1">
    <source>
        <dbReference type="SAM" id="Phobius"/>
    </source>
</evidence>
<dbReference type="Proteomes" id="UP000619293">
    <property type="component" value="Unassembled WGS sequence"/>
</dbReference>
<reference evidence="2 3" key="1">
    <citation type="submission" date="2021-01" db="EMBL/GenBank/DDBJ databases">
        <title>Whole genome shotgun sequence of Catellatospora chokoriensis NBRC 107358.</title>
        <authorList>
            <person name="Komaki H."/>
            <person name="Tamura T."/>
        </authorList>
    </citation>
    <scope>NUCLEOTIDE SEQUENCE [LARGE SCALE GENOMIC DNA]</scope>
    <source>
        <strain evidence="2 3">NBRC 107358</strain>
    </source>
</reference>
<dbReference type="AlphaFoldDB" id="A0A8J3NV87"/>
<evidence type="ECO:0000313" key="2">
    <source>
        <dbReference type="EMBL" id="GIF93671.1"/>
    </source>
</evidence>
<organism evidence="2 3">
    <name type="scientific">Catellatospora chokoriensis</name>
    <dbReference type="NCBI Taxonomy" id="310353"/>
    <lineage>
        <taxon>Bacteria</taxon>
        <taxon>Bacillati</taxon>
        <taxon>Actinomycetota</taxon>
        <taxon>Actinomycetes</taxon>
        <taxon>Micromonosporales</taxon>
        <taxon>Micromonosporaceae</taxon>
        <taxon>Catellatospora</taxon>
    </lineage>
</organism>
<gene>
    <name evidence="2" type="ORF">Cch02nite_71150</name>
</gene>
<keyword evidence="1" id="KW-0812">Transmembrane</keyword>
<protein>
    <recommendedName>
        <fullName evidence="4">Secreted protein</fullName>
    </recommendedName>
</protein>
<keyword evidence="3" id="KW-1185">Reference proteome</keyword>
<name>A0A8J3NV87_9ACTN</name>
<dbReference type="EMBL" id="BONG01000070">
    <property type="protein sequence ID" value="GIF93671.1"/>
    <property type="molecule type" value="Genomic_DNA"/>
</dbReference>
<comment type="caution">
    <text evidence="2">The sequence shown here is derived from an EMBL/GenBank/DDBJ whole genome shotgun (WGS) entry which is preliminary data.</text>
</comment>
<proteinExistence type="predicted"/>
<keyword evidence="1" id="KW-0472">Membrane</keyword>